<name>A0A383AN63_9ZZZZ</name>
<reference evidence="1" key="1">
    <citation type="submission" date="2018-05" db="EMBL/GenBank/DDBJ databases">
        <authorList>
            <person name="Lanie J.A."/>
            <person name="Ng W.-L."/>
            <person name="Kazmierczak K.M."/>
            <person name="Andrzejewski T.M."/>
            <person name="Davidsen T.M."/>
            <person name="Wayne K.J."/>
            <person name="Tettelin H."/>
            <person name="Glass J.I."/>
            <person name="Rusch D."/>
            <person name="Podicherti R."/>
            <person name="Tsui H.-C.T."/>
            <person name="Winkler M.E."/>
        </authorList>
    </citation>
    <scope>NUCLEOTIDE SEQUENCE</scope>
</reference>
<protein>
    <submittedName>
        <fullName evidence="1">Uncharacterized protein</fullName>
    </submittedName>
</protein>
<gene>
    <name evidence="1" type="ORF">METZ01_LOCUS462111</name>
</gene>
<proteinExistence type="predicted"/>
<dbReference type="AlphaFoldDB" id="A0A383AN63"/>
<organism evidence="1">
    <name type="scientific">marine metagenome</name>
    <dbReference type="NCBI Taxonomy" id="408172"/>
    <lineage>
        <taxon>unclassified sequences</taxon>
        <taxon>metagenomes</taxon>
        <taxon>ecological metagenomes</taxon>
    </lineage>
</organism>
<accession>A0A383AN63</accession>
<dbReference type="EMBL" id="UINC01193570">
    <property type="protein sequence ID" value="SVE09257.1"/>
    <property type="molecule type" value="Genomic_DNA"/>
</dbReference>
<evidence type="ECO:0000313" key="1">
    <source>
        <dbReference type="EMBL" id="SVE09257.1"/>
    </source>
</evidence>
<sequence>MLGDWHSNQGCGNGQSMSERECARLNMLL</sequence>